<reference evidence="6" key="1">
    <citation type="journal article" date="2019" name="Int. J. Syst. Evol. Microbiol.">
        <title>The Global Catalogue of Microorganisms (GCM) 10K type strain sequencing project: providing services to taxonomists for standard genome sequencing and annotation.</title>
        <authorList>
            <consortium name="The Broad Institute Genomics Platform"/>
            <consortium name="The Broad Institute Genome Sequencing Center for Infectious Disease"/>
            <person name="Wu L."/>
            <person name="Ma J."/>
        </authorList>
    </citation>
    <scope>NUCLEOTIDE SEQUENCE [LARGE SCALE GENOMIC DNA]</scope>
    <source>
        <strain evidence="6">CECT 7398</strain>
    </source>
</reference>
<dbReference type="PROSITE" id="PS01124">
    <property type="entry name" value="HTH_ARAC_FAMILY_2"/>
    <property type="match status" value="1"/>
</dbReference>
<evidence type="ECO:0000313" key="6">
    <source>
        <dbReference type="Proteomes" id="UP001238540"/>
    </source>
</evidence>
<dbReference type="RefSeq" id="WP_076589744.1">
    <property type="nucleotide sequence ID" value="NZ_JABEYA020000010.1"/>
</dbReference>
<dbReference type="EMBL" id="JAUFQC010000027">
    <property type="protein sequence ID" value="MDN3612375.1"/>
    <property type="molecule type" value="Genomic_DNA"/>
</dbReference>
<evidence type="ECO:0000259" key="4">
    <source>
        <dbReference type="PROSITE" id="PS01124"/>
    </source>
</evidence>
<evidence type="ECO:0000256" key="2">
    <source>
        <dbReference type="ARBA" id="ARBA00023125"/>
    </source>
</evidence>
<dbReference type="PANTHER" id="PTHR47893:SF1">
    <property type="entry name" value="REGULATORY PROTEIN PCHR"/>
    <property type="match status" value="1"/>
</dbReference>
<keyword evidence="3" id="KW-0804">Transcription</keyword>
<keyword evidence="2" id="KW-0238">DNA-binding</keyword>
<dbReference type="SMART" id="SM00342">
    <property type="entry name" value="HTH_ARAC"/>
    <property type="match status" value="1"/>
</dbReference>
<sequence>MNKAYLESSPTDLTITGCCPTASRHLLSFGQSPRCQSWGNCLGCQIDTLSGYGGCTSHQMANNEQKYCLRLLTVIKGERIVWHNGADTPLSLEKGKSVLIFSATSFNDVFISESESFVEIADIRFDCQYLTDIYQQISDKLKDSGINPRTDNRPFVFDTNVEIQQFISQLETKNIQKSSDATNHLYAVSQAYQCLSKLLNQLELIQNKKKYDDNSSLSSRTLNKIRKAHDMIASNPGKNWSINELCREVGTNETSFKRGFRLLFNTTFSKLLQQTRMTIAAKELESTDHPIIDIVFKVGYASPSHFTKLFKQHFGENPLQYRKARQFS</sequence>
<dbReference type="SUPFAM" id="SSF46689">
    <property type="entry name" value="Homeodomain-like"/>
    <property type="match status" value="2"/>
</dbReference>
<dbReference type="InterPro" id="IPR020449">
    <property type="entry name" value="Tscrpt_reg_AraC-type_HTH"/>
</dbReference>
<dbReference type="PANTHER" id="PTHR47893">
    <property type="entry name" value="REGULATORY PROTEIN PCHR"/>
    <property type="match status" value="1"/>
</dbReference>
<dbReference type="InterPro" id="IPR018060">
    <property type="entry name" value="HTH_AraC"/>
</dbReference>
<dbReference type="PRINTS" id="PR00032">
    <property type="entry name" value="HTHARAC"/>
</dbReference>
<dbReference type="InterPro" id="IPR053142">
    <property type="entry name" value="PchR_regulatory_protein"/>
</dbReference>
<dbReference type="InterPro" id="IPR009057">
    <property type="entry name" value="Homeodomain-like_sf"/>
</dbReference>
<evidence type="ECO:0000256" key="1">
    <source>
        <dbReference type="ARBA" id="ARBA00023015"/>
    </source>
</evidence>
<evidence type="ECO:0000256" key="3">
    <source>
        <dbReference type="ARBA" id="ARBA00023163"/>
    </source>
</evidence>
<proteinExistence type="predicted"/>
<dbReference type="Proteomes" id="UP001238540">
    <property type="component" value="Unassembled WGS sequence"/>
</dbReference>
<feature type="domain" description="HTH araC/xylS-type" evidence="4">
    <location>
        <begin position="226"/>
        <end position="324"/>
    </location>
</feature>
<name>A0ABT8BYZ0_9VIBR</name>
<dbReference type="Gene3D" id="1.10.10.60">
    <property type="entry name" value="Homeodomain-like"/>
    <property type="match status" value="2"/>
</dbReference>
<evidence type="ECO:0000313" key="5">
    <source>
        <dbReference type="EMBL" id="MDN3612375.1"/>
    </source>
</evidence>
<accession>A0ABT8BYZ0</accession>
<gene>
    <name evidence="5" type="ORF">QWZ16_22515</name>
</gene>
<keyword evidence="6" id="KW-1185">Reference proteome</keyword>
<protein>
    <submittedName>
        <fullName evidence="5">Helix-turn-helix domain-containing protein</fullName>
    </submittedName>
</protein>
<comment type="caution">
    <text evidence="5">The sequence shown here is derived from an EMBL/GenBank/DDBJ whole genome shotgun (WGS) entry which is preliminary data.</text>
</comment>
<dbReference type="Pfam" id="PF12833">
    <property type="entry name" value="HTH_18"/>
    <property type="match status" value="1"/>
</dbReference>
<organism evidence="5 6">
    <name type="scientific">Vibrio ostreicida</name>
    <dbReference type="NCBI Taxonomy" id="526588"/>
    <lineage>
        <taxon>Bacteria</taxon>
        <taxon>Pseudomonadati</taxon>
        <taxon>Pseudomonadota</taxon>
        <taxon>Gammaproteobacteria</taxon>
        <taxon>Vibrionales</taxon>
        <taxon>Vibrionaceae</taxon>
        <taxon>Vibrio</taxon>
    </lineage>
</organism>
<keyword evidence="1" id="KW-0805">Transcription regulation</keyword>